<dbReference type="Gene3D" id="3.90.1140.10">
    <property type="entry name" value="Cyclic phosphodiesterase"/>
    <property type="match status" value="1"/>
</dbReference>
<sequence length="193" mass="19658">MTAPATPPAAIGTAATETAVVVLVPEAEPVVAPYRLELDRAAAWGVPAHVTVLYPFVDPVRLDDDVLTRLGAAVRAVPAFDAELTDVAWFGDDVAWLAPDPGAAAAFRALTAAAYGAFPDHPPYGGAHDDAVPHLTLGESAVGGLDAVRAAAEAVSARLPVRTRVHEVAVLAGAAVAGSWSDVHRIALPTGPG</sequence>
<dbReference type="Proteomes" id="UP000317893">
    <property type="component" value="Unassembled WGS sequence"/>
</dbReference>
<dbReference type="GO" id="GO:0016874">
    <property type="term" value="F:ligase activity"/>
    <property type="evidence" value="ECO:0007669"/>
    <property type="project" value="UniProtKB-KW"/>
</dbReference>
<comment type="caution">
    <text evidence="1">The sequence shown here is derived from an EMBL/GenBank/DDBJ whole genome shotgun (WGS) entry which is preliminary data.</text>
</comment>
<proteinExistence type="predicted"/>
<dbReference type="RefSeq" id="WP_141847793.1">
    <property type="nucleotide sequence ID" value="NZ_BAAAPR010000002.1"/>
</dbReference>
<protein>
    <submittedName>
        <fullName evidence="1">2'-5' RNA ligase superfamily protein</fullName>
    </submittedName>
</protein>
<evidence type="ECO:0000313" key="1">
    <source>
        <dbReference type="EMBL" id="TQJ08255.1"/>
    </source>
</evidence>
<organism evidence="1 2">
    <name type="scientific">Lapillicoccus jejuensis</name>
    <dbReference type="NCBI Taxonomy" id="402171"/>
    <lineage>
        <taxon>Bacteria</taxon>
        <taxon>Bacillati</taxon>
        <taxon>Actinomycetota</taxon>
        <taxon>Actinomycetes</taxon>
        <taxon>Micrococcales</taxon>
        <taxon>Intrasporangiaceae</taxon>
        <taxon>Lapillicoccus</taxon>
    </lineage>
</organism>
<name>A0A542DYT1_9MICO</name>
<dbReference type="EMBL" id="VFMN01000001">
    <property type="protein sequence ID" value="TQJ08255.1"/>
    <property type="molecule type" value="Genomic_DNA"/>
</dbReference>
<dbReference type="AlphaFoldDB" id="A0A542DYT1"/>
<gene>
    <name evidence="1" type="ORF">FB458_1339</name>
</gene>
<evidence type="ECO:0000313" key="2">
    <source>
        <dbReference type="Proteomes" id="UP000317893"/>
    </source>
</evidence>
<accession>A0A542DYT1</accession>
<dbReference type="Pfam" id="PF13563">
    <property type="entry name" value="2_5_RNA_ligase2"/>
    <property type="match status" value="1"/>
</dbReference>
<dbReference type="OrthoDB" id="2082235at2"/>
<keyword evidence="1" id="KW-0436">Ligase</keyword>
<reference evidence="1 2" key="1">
    <citation type="submission" date="2019-06" db="EMBL/GenBank/DDBJ databases">
        <title>Sequencing the genomes of 1000 actinobacteria strains.</title>
        <authorList>
            <person name="Klenk H.-P."/>
        </authorList>
    </citation>
    <scope>NUCLEOTIDE SEQUENCE [LARGE SCALE GENOMIC DNA]</scope>
    <source>
        <strain evidence="1 2">DSM 18607</strain>
    </source>
</reference>
<keyword evidence="2" id="KW-1185">Reference proteome</keyword>
<dbReference type="SUPFAM" id="SSF55144">
    <property type="entry name" value="LigT-like"/>
    <property type="match status" value="1"/>
</dbReference>
<dbReference type="InterPro" id="IPR009097">
    <property type="entry name" value="Cyclic_Pdiesterase"/>
</dbReference>